<gene>
    <name evidence="1" type="ORF">Poli38472_011743</name>
</gene>
<dbReference type="Proteomes" id="UP000794436">
    <property type="component" value="Unassembled WGS sequence"/>
</dbReference>
<sequence length="176" mass="19300">MSPLLKLALKNYFSVMLRQLDDLKPAIVVLNVDVFSALYVANILQASQSRVNTAIVLAVDVVQMAIAVDDLRMVMSEIQSLVRLDKFNGSVLDLCVMASSMTGMRKELDRRSSSSRTMSLASKRTITPADGRTVIPPRSEVPAAHPSRLSMKRWLLRGSSQTTPFDSSIPSPGFST</sequence>
<evidence type="ECO:0000313" key="1">
    <source>
        <dbReference type="EMBL" id="TMW58155.1"/>
    </source>
</evidence>
<proteinExistence type="predicted"/>
<dbReference type="AlphaFoldDB" id="A0A8K1FCB8"/>
<accession>A0A8K1FCB8</accession>
<keyword evidence="2" id="KW-1185">Reference proteome</keyword>
<evidence type="ECO:0000313" key="2">
    <source>
        <dbReference type="Proteomes" id="UP000794436"/>
    </source>
</evidence>
<organism evidence="1 2">
    <name type="scientific">Pythium oligandrum</name>
    <name type="common">Mycoparasitic fungus</name>
    <dbReference type="NCBI Taxonomy" id="41045"/>
    <lineage>
        <taxon>Eukaryota</taxon>
        <taxon>Sar</taxon>
        <taxon>Stramenopiles</taxon>
        <taxon>Oomycota</taxon>
        <taxon>Peronosporomycetes</taxon>
        <taxon>Pythiales</taxon>
        <taxon>Pythiaceae</taxon>
        <taxon>Pythium</taxon>
    </lineage>
</organism>
<dbReference type="OrthoDB" id="121615at2759"/>
<protein>
    <submittedName>
        <fullName evidence="1">Uncharacterized protein</fullName>
    </submittedName>
</protein>
<comment type="caution">
    <text evidence="1">The sequence shown here is derived from an EMBL/GenBank/DDBJ whole genome shotgun (WGS) entry which is preliminary data.</text>
</comment>
<reference evidence="1" key="1">
    <citation type="submission" date="2019-03" db="EMBL/GenBank/DDBJ databases">
        <title>Long read genome sequence of the mycoparasitic Pythium oligandrum ATCC 38472 isolated from sugarbeet rhizosphere.</title>
        <authorList>
            <person name="Gaulin E."/>
        </authorList>
    </citation>
    <scope>NUCLEOTIDE SEQUENCE</scope>
    <source>
        <strain evidence="1">ATCC 38472_TT</strain>
    </source>
</reference>
<dbReference type="EMBL" id="SPLM01000112">
    <property type="protein sequence ID" value="TMW58155.1"/>
    <property type="molecule type" value="Genomic_DNA"/>
</dbReference>
<name>A0A8K1FCB8_PYTOL</name>